<proteinExistence type="predicted"/>
<feature type="compositionally biased region" description="Basic and acidic residues" evidence="1">
    <location>
        <begin position="79"/>
        <end position="97"/>
    </location>
</feature>
<feature type="compositionally biased region" description="Basic and acidic residues" evidence="1">
    <location>
        <begin position="214"/>
        <end position="243"/>
    </location>
</feature>
<feature type="region of interest" description="Disordered" evidence="1">
    <location>
        <begin position="147"/>
        <end position="273"/>
    </location>
</feature>
<keyword evidence="3" id="KW-1185">Reference proteome</keyword>
<evidence type="ECO:0000313" key="3">
    <source>
        <dbReference type="Proteomes" id="UP000824120"/>
    </source>
</evidence>
<dbReference type="EMBL" id="JACXVP010000012">
    <property type="protein sequence ID" value="KAG5570919.1"/>
    <property type="molecule type" value="Genomic_DNA"/>
</dbReference>
<feature type="region of interest" description="Disordered" evidence="1">
    <location>
        <begin position="79"/>
        <end position="103"/>
    </location>
</feature>
<sequence>MEIWNLPWLGNSHTDGLISTNCERSFRGRIINSDCMNITTSSTSKFLWKRNNLLGETANYKGIMKGVFCITSEIISKGGRGEETEEDKSKNNNKEINTEPGIKIGAKRGGYHYREGRIQRWNPKEKVSEDDLLMMETSLMHLMRKTGQKNQVEENFGKPSTEKDISVNNSLRNKEIRESTSKNEQRGKVSELREISNEEDNKMKKLSDKIQAIEIEKDSQHEVEIDNKLRNTKVGEKEEEKSSDQLNTKTSNMEGGGSSYNTQGKFTSRENDQ</sequence>
<comment type="caution">
    <text evidence="2">The sequence shown here is derived from an EMBL/GenBank/DDBJ whole genome shotgun (WGS) entry which is preliminary data.</text>
</comment>
<gene>
    <name evidence="2" type="ORF">H5410_060685</name>
</gene>
<accession>A0A9J5W6D7</accession>
<dbReference type="AlphaFoldDB" id="A0A9J5W6D7"/>
<dbReference type="Proteomes" id="UP000824120">
    <property type="component" value="Chromosome 12"/>
</dbReference>
<evidence type="ECO:0000256" key="1">
    <source>
        <dbReference type="SAM" id="MobiDB-lite"/>
    </source>
</evidence>
<feature type="compositionally biased region" description="Basic and acidic residues" evidence="1">
    <location>
        <begin position="151"/>
        <end position="165"/>
    </location>
</feature>
<organism evidence="2 3">
    <name type="scientific">Solanum commersonii</name>
    <name type="common">Commerson's wild potato</name>
    <name type="synonym">Commerson's nightshade</name>
    <dbReference type="NCBI Taxonomy" id="4109"/>
    <lineage>
        <taxon>Eukaryota</taxon>
        <taxon>Viridiplantae</taxon>
        <taxon>Streptophyta</taxon>
        <taxon>Embryophyta</taxon>
        <taxon>Tracheophyta</taxon>
        <taxon>Spermatophyta</taxon>
        <taxon>Magnoliopsida</taxon>
        <taxon>eudicotyledons</taxon>
        <taxon>Gunneridae</taxon>
        <taxon>Pentapetalae</taxon>
        <taxon>asterids</taxon>
        <taxon>lamiids</taxon>
        <taxon>Solanales</taxon>
        <taxon>Solanaceae</taxon>
        <taxon>Solanoideae</taxon>
        <taxon>Solaneae</taxon>
        <taxon>Solanum</taxon>
    </lineage>
</organism>
<name>A0A9J5W6D7_SOLCO</name>
<feature type="compositionally biased region" description="Polar residues" evidence="1">
    <location>
        <begin position="244"/>
        <end position="266"/>
    </location>
</feature>
<feature type="compositionally biased region" description="Basic and acidic residues" evidence="1">
    <location>
        <begin position="172"/>
        <end position="208"/>
    </location>
</feature>
<reference evidence="2 3" key="1">
    <citation type="submission" date="2020-09" db="EMBL/GenBank/DDBJ databases">
        <title>De no assembly of potato wild relative species, Solanum commersonii.</title>
        <authorList>
            <person name="Cho K."/>
        </authorList>
    </citation>
    <scope>NUCLEOTIDE SEQUENCE [LARGE SCALE GENOMIC DNA]</scope>
    <source>
        <strain evidence="2">LZ3.2</strain>
        <tissue evidence="2">Leaf</tissue>
    </source>
</reference>
<protein>
    <submittedName>
        <fullName evidence="2">Uncharacterized protein</fullName>
    </submittedName>
</protein>
<evidence type="ECO:0000313" key="2">
    <source>
        <dbReference type="EMBL" id="KAG5570919.1"/>
    </source>
</evidence>